<evidence type="ECO:0000256" key="1">
    <source>
        <dbReference type="SAM" id="MobiDB-lite"/>
    </source>
</evidence>
<dbReference type="AlphaFoldDB" id="A0A1A7X5P6"/>
<sequence>MSDCDPAVVEEPGPAGPPAGPIRAPLAAKALSESYSRLRYQDTSLLVWQQQQLELQVAPPPTYLTRSQSTWYSSYGNQAVLIRDKRSLQGVEGQSRICSIM</sequence>
<feature type="region of interest" description="Disordered" evidence="1">
    <location>
        <begin position="1"/>
        <end position="21"/>
    </location>
</feature>
<gene>
    <name evidence="2" type="primary">H920_17160</name>
</gene>
<reference evidence="2" key="2">
    <citation type="submission" date="2016-06" db="EMBL/GenBank/DDBJ databases">
        <title>The genome of a short-lived fish provides insights into sex chromosome evolution and the genetic control of aging.</title>
        <authorList>
            <person name="Reichwald K."/>
            <person name="Felder M."/>
            <person name="Petzold A."/>
            <person name="Koch P."/>
            <person name="Groth M."/>
            <person name="Platzer M."/>
        </authorList>
    </citation>
    <scope>NUCLEOTIDE SEQUENCE</scope>
    <source>
        <tissue evidence="2">Brain</tissue>
    </source>
</reference>
<name>A0A1A7X5P6_9TELE</name>
<proteinExistence type="predicted"/>
<feature type="compositionally biased region" description="Low complexity" evidence="1">
    <location>
        <begin position="1"/>
        <end position="13"/>
    </location>
</feature>
<protein>
    <submittedName>
        <fullName evidence="2">Uncharacterized protein</fullName>
    </submittedName>
</protein>
<organism evidence="2">
    <name type="scientific">Iconisemion striatum</name>
    <dbReference type="NCBI Taxonomy" id="60296"/>
    <lineage>
        <taxon>Eukaryota</taxon>
        <taxon>Metazoa</taxon>
        <taxon>Chordata</taxon>
        <taxon>Craniata</taxon>
        <taxon>Vertebrata</taxon>
        <taxon>Euteleostomi</taxon>
        <taxon>Actinopterygii</taxon>
        <taxon>Neopterygii</taxon>
        <taxon>Teleostei</taxon>
        <taxon>Neoteleostei</taxon>
        <taxon>Acanthomorphata</taxon>
        <taxon>Ovalentaria</taxon>
        <taxon>Atherinomorphae</taxon>
        <taxon>Cyprinodontiformes</taxon>
        <taxon>Nothobranchiidae</taxon>
        <taxon>Iconisemion</taxon>
    </lineage>
</organism>
<dbReference type="EMBL" id="HADW01012037">
    <property type="protein sequence ID" value="SBP13437.1"/>
    <property type="molecule type" value="Transcribed_RNA"/>
</dbReference>
<evidence type="ECO:0000313" key="2">
    <source>
        <dbReference type="EMBL" id="SBP13437.1"/>
    </source>
</evidence>
<dbReference type="EMBL" id="HADX01005521">
    <property type="protein sequence ID" value="SBP27753.1"/>
    <property type="molecule type" value="Transcribed_RNA"/>
</dbReference>
<reference evidence="2" key="1">
    <citation type="submission" date="2016-05" db="EMBL/GenBank/DDBJ databases">
        <authorList>
            <person name="Lavstsen T."/>
            <person name="Jespersen J.S."/>
        </authorList>
    </citation>
    <scope>NUCLEOTIDE SEQUENCE</scope>
    <source>
        <tissue evidence="2">Brain</tissue>
    </source>
</reference>
<accession>A0A1A7X5P6</accession>